<accession>A0AAV0XT54</accession>
<comment type="caution">
    <text evidence="1">The sequence shown here is derived from an EMBL/GenBank/DDBJ whole genome shotgun (WGS) entry which is preliminary data.</text>
</comment>
<gene>
    <name evidence="1" type="ORF">MEUPH1_LOCUS25081</name>
</gene>
<dbReference type="AlphaFoldDB" id="A0AAV0XT54"/>
<proteinExistence type="predicted"/>
<keyword evidence="2" id="KW-1185">Reference proteome</keyword>
<evidence type="ECO:0000313" key="1">
    <source>
        <dbReference type="EMBL" id="CAI6371027.1"/>
    </source>
</evidence>
<evidence type="ECO:0000313" key="2">
    <source>
        <dbReference type="Proteomes" id="UP001160148"/>
    </source>
</evidence>
<name>A0AAV0XT54_9HEMI</name>
<protein>
    <submittedName>
        <fullName evidence="1">Uncharacterized protein</fullName>
    </submittedName>
</protein>
<dbReference type="EMBL" id="CARXXK010000683">
    <property type="protein sequence ID" value="CAI6371027.1"/>
    <property type="molecule type" value="Genomic_DNA"/>
</dbReference>
<organism evidence="1 2">
    <name type="scientific">Macrosiphum euphorbiae</name>
    <name type="common">potato aphid</name>
    <dbReference type="NCBI Taxonomy" id="13131"/>
    <lineage>
        <taxon>Eukaryota</taxon>
        <taxon>Metazoa</taxon>
        <taxon>Ecdysozoa</taxon>
        <taxon>Arthropoda</taxon>
        <taxon>Hexapoda</taxon>
        <taxon>Insecta</taxon>
        <taxon>Pterygota</taxon>
        <taxon>Neoptera</taxon>
        <taxon>Paraneoptera</taxon>
        <taxon>Hemiptera</taxon>
        <taxon>Sternorrhyncha</taxon>
        <taxon>Aphidomorpha</taxon>
        <taxon>Aphidoidea</taxon>
        <taxon>Aphididae</taxon>
        <taxon>Macrosiphini</taxon>
        <taxon>Macrosiphum</taxon>
    </lineage>
</organism>
<reference evidence="1 2" key="1">
    <citation type="submission" date="2023-01" db="EMBL/GenBank/DDBJ databases">
        <authorList>
            <person name="Whitehead M."/>
        </authorList>
    </citation>
    <scope>NUCLEOTIDE SEQUENCE [LARGE SCALE GENOMIC DNA]</scope>
</reference>
<sequence>MFGILESIDDFICSSKKRVALFDEFQEKIYGSTQRKRRFKRVETTRWWSHDHALNTVLDTFDALCDTLQNIQNNECSSDCKGAHQARSLK</sequence>
<dbReference type="Proteomes" id="UP001160148">
    <property type="component" value="Unassembled WGS sequence"/>
</dbReference>